<gene>
    <name evidence="4" type="ORF">PBIL07802_LOCUS29570</name>
</gene>
<protein>
    <recommendedName>
        <fullName evidence="2">aspartyl aminopeptidase</fullName>
        <ecNumber evidence="2">3.4.11.21</ecNumber>
    </recommendedName>
</protein>
<dbReference type="GO" id="GO:0006508">
    <property type="term" value="P:proteolysis"/>
    <property type="evidence" value="ECO:0007669"/>
    <property type="project" value="UniProtKB-KW"/>
</dbReference>
<keyword evidence="3" id="KW-0645">Protease</keyword>
<dbReference type="PRINTS" id="PR00932">
    <property type="entry name" value="AMINO1PTASE"/>
</dbReference>
<dbReference type="PANTHER" id="PTHR28570">
    <property type="entry name" value="ASPARTYL AMINOPEPTIDASE"/>
    <property type="match status" value="1"/>
</dbReference>
<dbReference type="EMBL" id="HBIB01045132">
    <property type="protein sequence ID" value="CAE0267227.1"/>
    <property type="molecule type" value="Transcribed_RNA"/>
</dbReference>
<evidence type="ECO:0000313" key="4">
    <source>
        <dbReference type="EMBL" id="CAE0267227.1"/>
    </source>
</evidence>
<reference evidence="4" key="1">
    <citation type="submission" date="2021-01" db="EMBL/GenBank/DDBJ databases">
        <authorList>
            <person name="Corre E."/>
            <person name="Pelletier E."/>
            <person name="Niang G."/>
            <person name="Scheremetjew M."/>
            <person name="Finn R."/>
            <person name="Kale V."/>
            <person name="Holt S."/>
            <person name="Cochrane G."/>
            <person name="Meng A."/>
            <person name="Brown T."/>
            <person name="Cohen L."/>
        </authorList>
    </citation>
    <scope>NUCLEOTIDE SEQUENCE</scope>
    <source>
        <strain evidence="4">NIES-2562</strain>
    </source>
</reference>
<keyword evidence="3" id="KW-0482">Metalloprotease</keyword>
<dbReference type="Pfam" id="PF02127">
    <property type="entry name" value="Peptidase_M18"/>
    <property type="match status" value="1"/>
</dbReference>
<proteinExistence type="inferred from homology"/>
<dbReference type="GO" id="GO:0008237">
    <property type="term" value="F:metallopeptidase activity"/>
    <property type="evidence" value="ECO:0007669"/>
    <property type="project" value="UniProtKB-KW"/>
</dbReference>
<evidence type="ECO:0000256" key="3">
    <source>
        <dbReference type="RuleBase" id="RU004386"/>
    </source>
</evidence>
<accession>A0A7S3LVR6</accession>
<keyword evidence="3" id="KW-0479">Metal-binding</keyword>
<dbReference type="GO" id="GO:0004177">
    <property type="term" value="F:aminopeptidase activity"/>
    <property type="evidence" value="ECO:0007669"/>
    <property type="project" value="UniProtKB-KW"/>
</dbReference>
<dbReference type="GO" id="GO:0008270">
    <property type="term" value="F:zinc ion binding"/>
    <property type="evidence" value="ECO:0007669"/>
    <property type="project" value="InterPro"/>
</dbReference>
<dbReference type="Gene3D" id="3.40.630.10">
    <property type="entry name" value="Zn peptidases"/>
    <property type="match status" value="1"/>
</dbReference>
<name>A0A7S3LVR6_9EUKA</name>
<keyword evidence="3" id="KW-0862">Zinc</keyword>
<organism evidence="4">
    <name type="scientific">Palpitomonas bilix</name>
    <dbReference type="NCBI Taxonomy" id="652834"/>
    <lineage>
        <taxon>Eukaryota</taxon>
        <taxon>Eukaryota incertae sedis</taxon>
    </lineage>
</organism>
<dbReference type="EC" id="3.4.11.21" evidence="2"/>
<comment type="catalytic activity">
    <reaction evidence="1">
        <text>Release of an N-terminal aspartate or glutamate from a peptide, with a preference for aspartate.</text>
        <dbReference type="EC" id="3.4.11.21"/>
    </reaction>
</comment>
<evidence type="ECO:0000256" key="2">
    <source>
        <dbReference type="ARBA" id="ARBA00011965"/>
    </source>
</evidence>
<dbReference type="SUPFAM" id="SSF53187">
    <property type="entry name" value="Zn-dependent exopeptidases"/>
    <property type="match status" value="1"/>
</dbReference>
<sequence>MMTKTLERLARTVGMDSVENVPKGEDFDIVERSFLSSFCVSADGAHAAHPNYPEKHEQNHRPMLNRGPTIKHNSNQRYATNAMTALLMKEIASKHSIPLQEVMVANDSPCGTTIGPIFGEKTGIRTMDIGIPQLAMHSIREMCGAEDFEHFSGLLSAFYSDFKAKEALFAVDA</sequence>
<dbReference type="AlphaFoldDB" id="A0A7S3LVR6"/>
<dbReference type="PANTHER" id="PTHR28570:SF3">
    <property type="entry name" value="ASPARTYL AMINOPEPTIDASE"/>
    <property type="match status" value="1"/>
</dbReference>
<evidence type="ECO:0000256" key="1">
    <source>
        <dbReference type="ARBA" id="ARBA00001335"/>
    </source>
</evidence>
<comment type="similarity">
    <text evidence="3">Belongs to the peptidase M18 family.</text>
</comment>
<keyword evidence="3" id="KW-0031">Aminopeptidase</keyword>
<keyword evidence="3" id="KW-0378">Hydrolase</keyword>
<dbReference type="InterPro" id="IPR001948">
    <property type="entry name" value="Peptidase_M18"/>
</dbReference>